<evidence type="ECO:0000313" key="3">
    <source>
        <dbReference type="EMBL" id="XAY07194.1"/>
    </source>
</evidence>
<name>A0AAU7AZV8_9ACTN</name>
<dbReference type="GO" id="GO:0004658">
    <property type="term" value="F:propionyl-CoA carboxylase activity"/>
    <property type="evidence" value="ECO:0007669"/>
    <property type="project" value="UniProtKB-EC"/>
</dbReference>
<dbReference type="PROSITE" id="PS50989">
    <property type="entry name" value="COA_CT_CTER"/>
    <property type="match status" value="1"/>
</dbReference>
<evidence type="ECO:0000259" key="1">
    <source>
        <dbReference type="PROSITE" id="PS50980"/>
    </source>
</evidence>
<gene>
    <name evidence="3" type="primary">pccB_1</name>
    <name evidence="3" type="ORF">DSM112329_04074</name>
</gene>
<dbReference type="KEGG" id="parq:DSM112329_04074"/>
<evidence type="ECO:0000259" key="2">
    <source>
        <dbReference type="PROSITE" id="PS50989"/>
    </source>
</evidence>
<dbReference type="SUPFAM" id="SSF52096">
    <property type="entry name" value="ClpP/crotonase"/>
    <property type="match status" value="2"/>
</dbReference>
<proteinExistence type="predicted"/>
<dbReference type="EC" id="6.4.1.3" evidence="3"/>
<organism evidence="3">
    <name type="scientific">Paraconexibacter sp. AEG42_29</name>
    <dbReference type="NCBI Taxonomy" id="2997339"/>
    <lineage>
        <taxon>Bacteria</taxon>
        <taxon>Bacillati</taxon>
        <taxon>Actinomycetota</taxon>
        <taxon>Thermoleophilia</taxon>
        <taxon>Solirubrobacterales</taxon>
        <taxon>Paraconexibacteraceae</taxon>
        <taxon>Paraconexibacter</taxon>
    </lineage>
</organism>
<dbReference type="AlphaFoldDB" id="A0AAU7AZV8"/>
<feature type="domain" description="CoA carboxyltransferase N-terminal" evidence="1">
    <location>
        <begin position="3"/>
        <end position="263"/>
    </location>
</feature>
<dbReference type="PANTHER" id="PTHR43842">
    <property type="entry name" value="PROPIONYL-COA CARBOXYLASE BETA CHAIN"/>
    <property type="match status" value="1"/>
</dbReference>
<feature type="domain" description="CoA carboxyltransferase C-terminal" evidence="2">
    <location>
        <begin position="267"/>
        <end position="511"/>
    </location>
</feature>
<dbReference type="EMBL" id="CP114014">
    <property type="protein sequence ID" value="XAY07194.1"/>
    <property type="molecule type" value="Genomic_DNA"/>
</dbReference>
<dbReference type="InterPro" id="IPR011762">
    <property type="entry name" value="COA_CT_N"/>
</dbReference>
<dbReference type="RefSeq" id="WP_354698399.1">
    <property type="nucleotide sequence ID" value="NZ_CP114014.1"/>
</dbReference>
<dbReference type="PROSITE" id="PS50980">
    <property type="entry name" value="COA_CT_NTER"/>
    <property type="match status" value="1"/>
</dbReference>
<sequence length="522" mass="55935">MTWEPELEELARRRAFARELGGADRVERQHATGRLTVRERIDALLDDGTWRETGELAGVGHYAADGTLDGVTPANMVTGQGAVDGRTVVVQGDDFTVRGGAADAAIWQKMVWAERAAHDLRQPLVRLVDGTGGGGSVKTLTSMGYSYVPPLPGADLAIDNLARVPVVAAALGPCAGLGAARVVLSHFSVIVDGLAQLFVAGPPVVAWAMNETPDKEELGGAKAQTRAGAIDNLAKTEEDAFAQLRRFLSYLPTSVFEAPPITATTDSADRREDELLGIVPRDERKTYKMRRVLELVFDTGSVFELGARHGRSTITALARLDGRPVGVLASDPNHYGGGLTAEASEKLARFVDLCDTFRLPVVNLVDQPGFVVGTASERSGTMRRGARALCAVRQAQVPWCSILVRKCYGIAGAGHGDGAKLNLRYAWPSGNWGSLPISGGLEAAFKRDLADAEDPAALRAQIAAELQAVMSPFRTAERFSIEHIIDPRDTRARLCEWARQAHVIVAQDVTASPGPHARGYRP</sequence>
<keyword evidence="3" id="KW-0436">Ligase</keyword>
<dbReference type="PANTHER" id="PTHR43842:SF2">
    <property type="entry name" value="PROPIONYL-COA CARBOXYLASE BETA CHAIN, MITOCHONDRIAL"/>
    <property type="match status" value="1"/>
</dbReference>
<protein>
    <submittedName>
        <fullName evidence="3">Propionyl-CoA carboxylase beta chain</fullName>
        <ecNumber evidence="3">6.4.1.3</ecNumber>
    </submittedName>
</protein>
<dbReference type="InterPro" id="IPR051047">
    <property type="entry name" value="AccD/PCCB"/>
</dbReference>
<dbReference type="InterPro" id="IPR029045">
    <property type="entry name" value="ClpP/crotonase-like_dom_sf"/>
</dbReference>
<dbReference type="InterPro" id="IPR011763">
    <property type="entry name" value="COA_CT_C"/>
</dbReference>
<dbReference type="Gene3D" id="3.90.226.10">
    <property type="entry name" value="2-enoyl-CoA Hydratase, Chain A, domain 1"/>
    <property type="match status" value="2"/>
</dbReference>
<dbReference type="Pfam" id="PF01039">
    <property type="entry name" value="Carboxyl_trans"/>
    <property type="match status" value="1"/>
</dbReference>
<dbReference type="InterPro" id="IPR034733">
    <property type="entry name" value="AcCoA_carboxyl_beta"/>
</dbReference>
<accession>A0AAU7AZV8</accession>
<reference evidence="3" key="1">
    <citation type="submission" date="2022-12" db="EMBL/GenBank/DDBJ databases">
        <title>Paraconexibacter alkalitolerans sp. nov. and Baekduia alba sp. nov., isolated from soil and emended description of the genera Paraconexibacter (Chun et al., 2020) and Baekduia (An et al., 2020).</title>
        <authorList>
            <person name="Vieira S."/>
            <person name="Huber K.J."/>
            <person name="Geppert A."/>
            <person name="Wolf J."/>
            <person name="Neumann-Schaal M."/>
            <person name="Muesken M."/>
            <person name="Overmann J."/>
        </authorList>
    </citation>
    <scope>NUCLEOTIDE SEQUENCE</scope>
    <source>
        <strain evidence="3">AEG42_29</strain>
    </source>
</reference>